<dbReference type="InterPro" id="IPR001623">
    <property type="entry name" value="DnaJ_domain"/>
</dbReference>
<dbReference type="AlphaFoldDB" id="C1N4U1"/>
<sequence>TPDQEALMARVRRSDDYYSILGIAKGCSDAEIKKAYRKTAMKLHPDKCQATGADECFKRVGRAYACLSDEDKRAAYDRYGTEDPGGMRGGGGGHAYRGFAHDDIDPAEIFNMFFGNGGSPFGN</sequence>
<dbReference type="RefSeq" id="XP_003062852.1">
    <property type="nucleotide sequence ID" value="XM_003062806.1"/>
</dbReference>
<name>C1N4U1_MICPC</name>
<dbReference type="eggNOG" id="KOG0714">
    <property type="taxonomic scope" value="Eukaryota"/>
</dbReference>
<gene>
    <name evidence="2" type="ORF">MICPUCDRAFT_7992</name>
</gene>
<organism evidence="3">
    <name type="scientific">Micromonas pusilla (strain CCMP1545)</name>
    <name type="common">Picoplanktonic green alga</name>
    <dbReference type="NCBI Taxonomy" id="564608"/>
    <lineage>
        <taxon>Eukaryota</taxon>
        <taxon>Viridiplantae</taxon>
        <taxon>Chlorophyta</taxon>
        <taxon>Mamiellophyceae</taxon>
        <taxon>Mamiellales</taxon>
        <taxon>Mamiellaceae</taxon>
        <taxon>Micromonas</taxon>
    </lineage>
</organism>
<dbReference type="STRING" id="564608.C1N4U1"/>
<dbReference type="Proteomes" id="UP000001876">
    <property type="component" value="Unassembled WGS sequence"/>
</dbReference>
<keyword evidence="3" id="KW-1185">Reference proteome</keyword>
<dbReference type="Gene3D" id="1.10.287.110">
    <property type="entry name" value="DnaJ domain"/>
    <property type="match status" value="1"/>
</dbReference>
<dbReference type="PROSITE" id="PS50076">
    <property type="entry name" value="DNAJ_2"/>
    <property type="match status" value="1"/>
</dbReference>
<dbReference type="GO" id="GO:0005783">
    <property type="term" value="C:endoplasmic reticulum"/>
    <property type="evidence" value="ECO:0007669"/>
    <property type="project" value="UniProtKB-ARBA"/>
</dbReference>
<accession>C1N4U1</accession>
<dbReference type="PANTHER" id="PTHR43908">
    <property type="entry name" value="AT29763P-RELATED"/>
    <property type="match status" value="1"/>
</dbReference>
<dbReference type="GeneID" id="9688495"/>
<feature type="non-terminal residue" evidence="2">
    <location>
        <position position="1"/>
    </location>
</feature>
<dbReference type="SMART" id="SM00271">
    <property type="entry name" value="DnaJ"/>
    <property type="match status" value="1"/>
</dbReference>
<feature type="domain" description="J" evidence="1">
    <location>
        <begin position="16"/>
        <end position="80"/>
    </location>
</feature>
<protein>
    <submittedName>
        <fullName evidence="2">Predicted protein</fullName>
    </submittedName>
</protein>
<dbReference type="PROSITE" id="PS00636">
    <property type="entry name" value="DNAJ_1"/>
    <property type="match status" value="1"/>
</dbReference>
<dbReference type="EMBL" id="GG663747">
    <property type="protein sequence ID" value="EEH52791.1"/>
    <property type="molecule type" value="Genomic_DNA"/>
</dbReference>
<dbReference type="CDD" id="cd06257">
    <property type="entry name" value="DnaJ"/>
    <property type="match status" value="1"/>
</dbReference>
<evidence type="ECO:0000313" key="3">
    <source>
        <dbReference type="Proteomes" id="UP000001876"/>
    </source>
</evidence>
<evidence type="ECO:0000259" key="1">
    <source>
        <dbReference type="PROSITE" id="PS50076"/>
    </source>
</evidence>
<dbReference type="KEGG" id="mpp:MICPUCDRAFT_7992"/>
<dbReference type="Pfam" id="PF00226">
    <property type="entry name" value="DnaJ"/>
    <property type="match status" value="1"/>
</dbReference>
<dbReference type="OMA" id="VGRAYAC"/>
<dbReference type="InterPro" id="IPR036869">
    <property type="entry name" value="J_dom_sf"/>
</dbReference>
<dbReference type="OrthoDB" id="495069at2759"/>
<dbReference type="InterPro" id="IPR018253">
    <property type="entry name" value="DnaJ_domain_CS"/>
</dbReference>
<dbReference type="InterPro" id="IPR051100">
    <property type="entry name" value="DnaJ_subfamily_B/C"/>
</dbReference>
<feature type="non-terminal residue" evidence="2">
    <location>
        <position position="123"/>
    </location>
</feature>
<evidence type="ECO:0000313" key="2">
    <source>
        <dbReference type="EMBL" id="EEH52791.1"/>
    </source>
</evidence>
<reference evidence="2 3" key="1">
    <citation type="journal article" date="2009" name="Science">
        <title>Green evolution and dynamic adaptations revealed by genomes of the marine picoeukaryotes Micromonas.</title>
        <authorList>
            <person name="Worden A.Z."/>
            <person name="Lee J.H."/>
            <person name="Mock T."/>
            <person name="Rouze P."/>
            <person name="Simmons M.P."/>
            <person name="Aerts A.L."/>
            <person name="Allen A.E."/>
            <person name="Cuvelier M.L."/>
            <person name="Derelle E."/>
            <person name="Everett M.V."/>
            <person name="Foulon E."/>
            <person name="Grimwood J."/>
            <person name="Gundlach H."/>
            <person name="Henrissat B."/>
            <person name="Napoli C."/>
            <person name="McDonald S.M."/>
            <person name="Parker M.S."/>
            <person name="Rombauts S."/>
            <person name="Salamov A."/>
            <person name="Von Dassow P."/>
            <person name="Badger J.H."/>
            <person name="Coutinho P.M."/>
            <person name="Demir E."/>
            <person name="Dubchak I."/>
            <person name="Gentemann C."/>
            <person name="Eikrem W."/>
            <person name="Gready J.E."/>
            <person name="John U."/>
            <person name="Lanier W."/>
            <person name="Lindquist E.A."/>
            <person name="Lucas S."/>
            <person name="Mayer K.F."/>
            <person name="Moreau H."/>
            <person name="Not F."/>
            <person name="Otillar R."/>
            <person name="Panaud O."/>
            <person name="Pangilinan J."/>
            <person name="Paulsen I."/>
            <person name="Piegu B."/>
            <person name="Poliakov A."/>
            <person name="Robbens S."/>
            <person name="Schmutz J."/>
            <person name="Toulza E."/>
            <person name="Wyss T."/>
            <person name="Zelensky A."/>
            <person name="Zhou K."/>
            <person name="Armbrust E.V."/>
            <person name="Bhattacharya D."/>
            <person name="Goodenough U.W."/>
            <person name="Van de Peer Y."/>
            <person name="Grigoriev I.V."/>
        </authorList>
    </citation>
    <scope>NUCLEOTIDE SEQUENCE [LARGE SCALE GENOMIC DNA]</scope>
    <source>
        <strain evidence="2 3">CCMP1545</strain>
    </source>
</reference>
<dbReference type="SUPFAM" id="SSF46565">
    <property type="entry name" value="Chaperone J-domain"/>
    <property type="match status" value="1"/>
</dbReference>
<proteinExistence type="predicted"/>
<dbReference type="PRINTS" id="PR00625">
    <property type="entry name" value="JDOMAIN"/>
</dbReference>